<feature type="region of interest" description="Disordered" evidence="1">
    <location>
        <begin position="126"/>
        <end position="173"/>
    </location>
</feature>
<keyword evidence="3" id="KW-1185">Reference proteome</keyword>
<dbReference type="OrthoDB" id="10555946at2759"/>
<comment type="caution">
    <text evidence="2">The sequence shown here is derived from an EMBL/GenBank/DDBJ whole genome shotgun (WGS) entry which is preliminary data.</text>
</comment>
<accession>A0A4Z2F4X9</accession>
<proteinExistence type="predicted"/>
<dbReference type="Proteomes" id="UP000314294">
    <property type="component" value="Unassembled WGS sequence"/>
</dbReference>
<dbReference type="AlphaFoldDB" id="A0A4Z2F4X9"/>
<gene>
    <name evidence="2" type="ORF">EYF80_054048</name>
</gene>
<reference evidence="2 3" key="1">
    <citation type="submission" date="2019-03" db="EMBL/GenBank/DDBJ databases">
        <title>First draft genome of Liparis tanakae, snailfish: a comprehensive survey of snailfish specific genes.</title>
        <authorList>
            <person name="Kim W."/>
            <person name="Song I."/>
            <person name="Jeong J.-H."/>
            <person name="Kim D."/>
            <person name="Kim S."/>
            <person name="Ryu S."/>
            <person name="Song J.Y."/>
            <person name="Lee S.K."/>
        </authorList>
    </citation>
    <scope>NUCLEOTIDE SEQUENCE [LARGE SCALE GENOMIC DNA]</scope>
    <source>
        <tissue evidence="2">Muscle</tissue>
    </source>
</reference>
<protein>
    <submittedName>
        <fullName evidence="2">Uncharacterized protein</fullName>
    </submittedName>
</protein>
<evidence type="ECO:0000256" key="1">
    <source>
        <dbReference type="SAM" id="MobiDB-lite"/>
    </source>
</evidence>
<name>A0A4Z2F4X9_9TELE</name>
<sequence length="173" mass="19180">MAEVEDAVRAPAPTWCGGGGVTFYRRTNYIHEMSCAEMGSHLYSRMCCAGRSGRPPLRALRRHHAGDSEDDSRGPLVICVSRSFFFFFFSFSFLPVGHQHLEDVHIPGGVITDGALSRSGRAACSHASSIRPTMPRGVHPSPERSDSRTVETFLSSVERRRTPSLARSDRRRS</sequence>
<organism evidence="2 3">
    <name type="scientific">Liparis tanakae</name>
    <name type="common">Tanaka's snailfish</name>
    <dbReference type="NCBI Taxonomy" id="230148"/>
    <lineage>
        <taxon>Eukaryota</taxon>
        <taxon>Metazoa</taxon>
        <taxon>Chordata</taxon>
        <taxon>Craniata</taxon>
        <taxon>Vertebrata</taxon>
        <taxon>Euteleostomi</taxon>
        <taxon>Actinopterygii</taxon>
        <taxon>Neopterygii</taxon>
        <taxon>Teleostei</taxon>
        <taxon>Neoteleostei</taxon>
        <taxon>Acanthomorphata</taxon>
        <taxon>Eupercaria</taxon>
        <taxon>Perciformes</taxon>
        <taxon>Cottioidei</taxon>
        <taxon>Cottales</taxon>
        <taxon>Liparidae</taxon>
        <taxon>Liparis</taxon>
    </lineage>
</organism>
<evidence type="ECO:0000313" key="2">
    <source>
        <dbReference type="EMBL" id="TNN35794.1"/>
    </source>
</evidence>
<evidence type="ECO:0000313" key="3">
    <source>
        <dbReference type="Proteomes" id="UP000314294"/>
    </source>
</evidence>
<dbReference type="EMBL" id="SRLO01001708">
    <property type="protein sequence ID" value="TNN35794.1"/>
    <property type="molecule type" value="Genomic_DNA"/>
</dbReference>